<keyword evidence="6" id="KW-1185">Reference proteome</keyword>
<dbReference type="InterPro" id="IPR029063">
    <property type="entry name" value="SAM-dependent_MTases_sf"/>
</dbReference>
<evidence type="ECO:0000313" key="6">
    <source>
        <dbReference type="Proteomes" id="UP001341840"/>
    </source>
</evidence>
<dbReference type="EMBL" id="JASCZI010090741">
    <property type="protein sequence ID" value="MED6145924.1"/>
    <property type="molecule type" value="Genomic_DNA"/>
</dbReference>
<dbReference type="Gene3D" id="3.40.50.150">
    <property type="entry name" value="Vaccinia Virus protein VP39"/>
    <property type="match status" value="1"/>
</dbReference>
<evidence type="ECO:0000256" key="4">
    <source>
        <dbReference type="ARBA" id="ARBA00022842"/>
    </source>
</evidence>
<sequence length="368" mass="41431">MKVDKVLHMNEGVGEASYAKNSLLQRKAISIAKPMIEEAITTLYCSTFPRTLAIADLGCSSGPNTFFVLTQIIKSVETLCQQLNRPSPEYQVLLNDLPANDFNTIFKSLPTFKNMLCNEIQANNKIGPCFTSGVPGSFYGRLFATQSLHFVHSSYSLHWLSQVPEGIEKKNKGNIYITRRSPKEVLKAYYDQFERDISWFLRCRAEELVEGGCMVLTILGRRSEDPCSKESAVYIYELFAKALNQLLSKGLIQAHQLDSFNIPNYIPSSSELKREILKEGSFTIKRTEVSAVHWTHCGTELKSGAGAYNVAKCMRAVLEPLVLQHFGEAIIDEAFRLFQELIADAMSKQKTEFINITLYLTKTIVPNL</sequence>
<reference evidence="5 6" key="1">
    <citation type="journal article" date="2023" name="Plants (Basel)">
        <title>Bridging the Gap: Combining Genomics and Transcriptomics Approaches to Understand Stylosanthes scabra, an Orphan Legume from the Brazilian Caatinga.</title>
        <authorList>
            <person name="Ferreira-Neto J.R.C."/>
            <person name="da Silva M.D."/>
            <person name="Binneck E."/>
            <person name="de Melo N.F."/>
            <person name="da Silva R.H."/>
            <person name="de Melo A.L.T.M."/>
            <person name="Pandolfi V."/>
            <person name="Bustamante F.O."/>
            <person name="Brasileiro-Vidal A.C."/>
            <person name="Benko-Iseppon A.M."/>
        </authorList>
    </citation>
    <scope>NUCLEOTIDE SEQUENCE [LARGE SCALE GENOMIC DNA]</scope>
    <source>
        <tissue evidence="5">Leaves</tissue>
    </source>
</reference>
<dbReference type="PANTHER" id="PTHR31009">
    <property type="entry name" value="S-ADENOSYL-L-METHIONINE:CARBOXYL METHYLTRANSFERASE FAMILY PROTEIN"/>
    <property type="match status" value="1"/>
</dbReference>
<evidence type="ECO:0000313" key="5">
    <source>
        <dbReference type="EMBL" id="MED6145924.1"/>
    </source>
</evidence>
<gene>
    <name evidence="5" type="ORF">PIB30_029523</name>
</gene>
<keyword evidence="1" id="KW-0489">Methyltransferase</keyword>
<dbReference type="Proteomes" id="UP001341840">
    <property type="component" value="Unassembled WGS sequence"/>
</dbReference>
<dbReference type="SUPFAM" id="SSF53335">
    <property type="entry name" value="S-adenosyl-L-methionine-dependent methyltransferases"/>
    <property type="match status" value="1"/>
</dbReference>
<evidence type="ECO:0000256" key="3">
    <source>
        <dbReference type="ARBA" id="ARBA00022723"/>
    </source>
</evidence>
<organism evidence="5 6">
    <name type="scientific">Stylosanthes scabra</name>
    <dbReference type="NCBI Taxonomy" id="79078"/>
    <lineage>
        <taxon>Eukaryota</taxon>
        <taxon>Viridiplantae</taxon>
        <taxon>Streptophyta</taxon>
        <taxon>Embryophyta</taxon>
        <taxon>Tracheophyta</taxon>
        <taxon>Spermatophyta</taxon>
        <taxon>Magnoliopsida</taxon>
        <taxon>eudicotyledons</taxon>
        <taxon>Gunneridae</taxon>
        <taxon>Pentapetalae</taxon>
        <taxon>rosids</taxon>
        <taxon>fabids</taxon>
        <taxon>Fabales</taxon>
        <taxon>Fabaceae</taxon>
        <taxon>Papilionoideae</taxon>
        <taxon>50 kb inversion clade</taxon>
        <taxon>dalbergioids sensu lato</taxon>
        <taxon>Dalbergieae</taxon>
        <taxon>Pterocarpus clade</taxon>
        <taxon>Stylosanthes</taxon>
    </lineage>
</organism>
<name>A0ABU6TC43_9FABA</name>
<protein>
    <submittedName>
        <fullName evidence="5">Uncharacterized protein</fullName>
    </submittedName>
</protein>
<dbReference type="Pfam" id="PF03492">
    <property type="entry name" value="Methyltransf_7"/>
    <property type="match status" value="1"/>
</dbReference>
<comment type="caution">
    <text evidence="5">The sequence shown here is derived from an EMBL/GenBank/DDBJ whole genome shotgun (WGS) entry which is preliminary data.</text>
</comment>
<evidence type="ECO:0000256" key="1">
    <source>
        <dbReference type="ARBA" id="ARBA00022603"/>
    </source>
</evidence>
<keyword evidence="4" id="KW-0460">Magnesium</keyword>
<dbReference type="InterPro" id="IPR005299">
    <property type="entry name" value="MeTrfase_7"/>
</dbReference>
<proteinExistence type="predicted"/>
<dbReference type="InterPro" id="IPR042086">
    <property type="entry name" value="MeTrfase_capping"/>
</dbReference>
<keyword evidence="2" id="KW-0808">Transferase</keyword>
<keyword evidence="3" id="KW-0479">Metal-binding</keyword>
<dbReference type="Gene3D" id="1.10.1200.270">
    <property type="entry name" value="Methyltransferase, alpha-helical capping domain"/>
    <property type="match status" value="1"/>
</dbReference>
<accession>A0ABU6TC43</accession>
<evidence type="ECO:0000256" key="2">
    <source>
        <dbReference type="ARBA" id="ARBA00022679"/>
    </source>
</evidence>